<dbReference type="Pfam" id="PF02028">
    <property type="entry name" value="BCCT"/>
    <property type="match status" value="1"/>
</dbReference>
<gene>
    <name evidence="9" type="ORF">HHL10_23545</name>
</gene>
<evidence type="ECO:0000256" key="1">
    <source>
        <dbReference type="ARBA" id="ARBA00004651"/>
    </source>
</evidence>
<comment type="subcellular location">
    <subcellularLocation>
        <location evidence="1">Cell membrane</location>
        <topology evidence="1">Multi-pass membrane protein</topology>
    </subcellularLocation>
</comment>
<accession>A0A848FI51</accession>
<dbReference type="PROSITE" id="PS01303">
    <property type="entry name" value="BCCT"/>
    <property type="match status" value="1"/>
</dbReference>
<feature type="transmembrane region" description="Helical" evidence="8">
    <location>
        <begin position="320"/>
        <end position="341"/>
    </location>
</feature>
<evidence type="ECO:0000256" key="7">
    <source>
        <dbReference type="ARBA" id="ARBA00023136"/>
    </source>
</evidence>
<keyword evidence="4" id="KW-1003">Cell membrane</keyword>
<comment type="similarity">
    <text evidence="2">Belongs to the BCCT transporter (TC 2.A.15) family.</text>
</comment>
<evidence type="ECO:0000256" key="3">
    <source>
        <dbReference type="ARBA" id="ARBA00022448"/>
    </source>
</evidence>
<feature type="transmembrane region" description="Helical" evidence="8">
    <location>
        <begin position="149"/>
        <end position="167"/>
    </location>
</feature>
<protein>
    <submittedName>
        <fullName evidence="9">BCCT family transporter</fullName>
    </submittedName>
</protein>
<feature type="transmembrane region" description="Helical" evidence="8">
    <location>
        <begin position="197"/>
        <end position="220"/>
    </location>
</feature>
<comment type="caution">
    <text evidence="9">The sequence shown here is derived from an EMBL/GenBank/DDBJ whole genome shotgun (WGS) entry which is preliminary data.</text>
</comment>
<dbReference type="Proteomes" id="UP000574067">
    <property type="component" value="Unassembled WGS sequence"/>
</dbReference>
<keyword evidence="5 8" id="KW-0812">Transmembrane</keyword>
<evidence type="ECO:0000256" key="8">
    <source>
        <dbReference type="SAM" id="Phobius"/>
    </source>
</evidence>
<dbReference type="InterPro" id="IPR000060">
    <property type="entry name" value="BCCT_transptr"/>
</dbReference>
<feature type="transmembrane region" description="Helical" evidence="8">
    <location>
        <begin position="91"/>
        <end position="112"/>
    </location>
</feature>
<keyword evidence="3" id="KW-0813">Transport</keyword>
<keyword evidence="7 8" id="KW-0472">Membrane</keyword>
<evidence type="ECO:0000313" key="9">
    <source>
        <dbReference type="EMBL" id="NML17949.1"/>
    </source>
</evidence>
<name>A0A848FI51_9BURK</name>
<keyword evidence="6 8" id="KW-1133">Transmembrane helix</keyword>
<dbReference type="PANTHER" id="PTHR30047">
    <property type="entry name" value="HIGH-AFFINITY CHOLINE TRANSPORT PROTEIN-RELATED"/>
    <property type="match status" value="1"/>
</dbReference>
<evidence type="ECO:0000256" key="2">
    <source>
        <dbReference type="ARBA" id="ARBA00005658"/>
    </source>
</evidence>
<organism evidence="9 10">
    <name type="scientific">Azohydromonas caseinilytica</name>
    <dbReference type="NCBI Taxonomy" id="2728836"/>
    <lineage>
        <taxon>Bacteria</taxon>
        <taxon>Pseudomonadati</taxon>
        <taxon>Pseudomonadota</taxon>
        <taxon>Betaproteobacteria</taxon>
        <taxon>Burkholderiales</taxon>
        <taxon>Sphaerotilaceae</taxon>
        <taxon>Azohydromonas</taxon>
    </lineage>
</organism>
<reference evidence="9 10" key="1">
    <citation type="submission" date="2020-04" db="EMBL/GenBank/DDBJ databases">
        <title>Azohydromonas sp. isolated from soil.</title>
        <authorList>
            <person name="Dahal R.H."/>
        </authorList>
    </citation>
    <scope>NUCLEOTIDE SEQUENCE [LARGE SCALE GENOMIC DNA]</scope>
    <source>
        <strain evidence="9 10">G-1-1-14</strain>
    </source>
</reference>
<dbReference type="AlphaFoldDB" id="A0A848FI51"/>
<feature type="transmembrane region" description="Helical" evidence="8">
    <location>
        <begin position="447"/>
        <end position="465"/>
    </location>
</feature>
<feature type="transmembrane region" description="Helical" evidence="8">
    <location>
        <begin position="471"/>
        <end position="495"/>
    </location>
</feature>
<sequence>MNMRILGLDVHRIVCPVALVLMAALVGYSVSDPVNAGLFLNKAKDWTINNYDWFYIISGNAFVLFCFLLVLTPAGNVRIGRGETKPEYGTISYFSMLFAAGMGVGLLFWGVAEPLAYYSGWNKTPLNVPKDTPEAVHAAMGATLFHWGLHPWAVYCIVALVIGYFAYNKGLQNSLRSGLQPLIGAAHKGWIGHTVDIFTILLTTFGLATSLGLGAMQAAAGMHYVFGTPNSFAMQAGFIVFVSALSAITVGAGMHAGIKLLSNINMAFALGLLVFVILGAGVVSFVAGLGSTTADYAKYFIPLANWVNRNDPEWFRGWTVFYWAWWASWAPFVGMFIASISRGRTVRQIVTSVMIAPTLVALIWMTAFGGTAIHQAETGIGQLAGGIQDVTLTLFWFLEALPMAQLTSFLAVILLAIFMVTSVNSGCLVVDTLASGGKEDTSGFQKVVWAGVVGVVTLVLFIVGGDDALKAAQAGAIALGLPFMALMFVLMLGLFKALIGEHQRHQHLCSQR</sequence>
<dbReference type="InterPro" id="IPR018093">
    <property type="entry name" value="BCCT_CS"/>
</dbReference>
<dbReference type="EMBL" id="JABBFW010000024">
    <property type="protein sequence ID" value="NML17949.1"/>
    <property type="molecule type" value="Genomic_DNA"/>
</dbReference>
<dbReference type="NCBIfam" id="TIGR00842">
    <property type="entry name" value="bcct"/>
    <property type="match status" value="1"/>
</dbReference>
<evidence type="ECO:0000313" key="10">
    <source>
        <dbReference type="Proteomes" id="UP000574067"/>
    </source>
</evidence>
<feature type="transmembrane region" description="Helical" evidence="8">
    <location>
        <begin position="232"/>
        <end position="254"/>
    </location>
</feature>
<evidence type="ECO:0000256" key="4">
    <source>
        <dbReference type="ARBA" id="ARBA00022475"/>
    </source>
</evidence>
<evidence type="ECO:0000256" key="6">
    <source>
        <dbReference type="ARBA" id="ARBA00022989"/>
    </source>
</evidence>
<feature type="transmembrane region" description="Helical" evidence="8">
    <location>
        <begin position="394"/>
        <end position="418"/>
    </location>
</feature>
<feature type="transmembrane region" description="Helical" evidence="8">
    <location>
        <begin position="353"/>
        <end position="374"/>
    </location>
</feature>
<proteinExistence type="inferred from homology"/>
<dbReference type="GO" id="GO:0005886">
    <property type="term" value="C:plasma membrane"/>
    <property type="evidence" value="ECO:0007669"/>
    <property type="project" value="UniProtKB-SubCell"/>
</dbReference>
<dbReference type="GO" id="GO:0022857">
    <property type="term" value="F:transmembrane transporter activity"/>
    <property type="evidence" value="ECO:0007669"/>
    <property type="project" value="InterPro"/>
</dbReference>
<dbReference type="PANTHER" id="PTHR30047:SF7">
    <property type="entry name" value="HIGH-AFFINITY CHOLINE TRANSPORT PROTEIN"/>
    <property type="match status" value="1"/>
</dbReference>
<feature type="transmembrane region" description="Helical" evidence="8">
    <location>
        <begin position="266"/>
        <end position="289"/>
    </location>
</feature>
<keyword evidence="10" id="KW-1185">Reference proteome</keyword>
<feature type="transmembrane region" description="Helical" evidence="8">
    <location>
        <begin position="53"/>
        <end position="71"/>
    </location>
</feature>
<evidence type="ECO:0000256" key="5">
    <source>
        <dbReference type="ARBA" id="ARBA00022692"/>
    </source>
</evidence>